<dbReference type="Pfam" id="PF13185">
    <property type="entry name" value="GAF_2"/>
    <property type="match status" value="1"/>
</dbReference>
<dbReference type="Gene3D" id="3.30.450.40">
    <property type="match status" value="1"/>
</dbReference>
<dbReference type="InterPro" id="IPR000719">
    <property type="entry name" value="Prot_kinase_dom"/>
</dbReference>
<dbReference type="CDD" id="cd00082">
    <property type="entry name" value="HisKA"/>
    <property type="match status" value="1"/>
</dbReference>
<dbReference type="InterPro" id="IPR003594">
    <property type="entry name" value="HATPase_dom"/>
</dbReference>
<evidence type="ECO:0000256" key="1">
    <source>
        <dbReference type="ARBA" id="ARBA00000085"/>
    </source>
</evidence>
<dbReference type="Pfam" id="PF00069">
    <property type="entry name" value="Pkinase"/>
    <property type="match status" value="1"/>
</dbReference>
<dbReference type="InterPro" id="IPR013655">
    <property type="entry name" value="PAS_fold_3"/>
</dbReference>
<dbReference type="Pfam" id="PF02518">
    <property type="entry name" value="HATPase_c"/>
    <property type="match status" value="1"/>
</dbReference>
<dbReference type="PROSITE" id="PS50109">
    <property type="entry name" value="HIS_KIN"/>
    <property type="match status" value="1"/>
</dbReference>
<dbReference type="InterPro" id="IPR011009">
    <property type="entry name" value="Kinase-like_dom_sf"/>
</dbReference>
<evidence type="ECO:0000313" key="7">
    <source>
        <dbReference type="EMBL" id="RZT29264.1"/>
    </source>
</evidence>
<dbReference type="RefSeq" id="WP_130393792.1">
    <property type="nucleotide sequence ID" value="NZ_SGXM01000012.1"/>
</dbReference>
<dbReference type="PANTHER" id="PTHR43642">
    <property type="entry name" value="HYBRID SIGNAL TRANSDUCTION HISTIDINE KINASE G"/>
    <property type="match status" value="1"/>
</dbReference>
<dbReference type="PROSITE" id="PS50011">
    <property type="entry name" value="PROTEIN_KINASE_DOM"/>
    <property type="match status" value="1"/>
</dbReference>
<dbReference type="Pfam" id="PF08447">
    <property type="entry name" value="PAS_3"/>
    <property type="match status" value="1"/>
</dbReference>
<dbReference type="SMART" id="SM00388">
    <property type="entry name" value="HisKA"/>
    <property type="match status" value="1"/>
</dbReference>
<dbReference type="Gene3D" id="1.10.287.130">
    <property type="match status" value="1"/>
</dbReference>
<sequence length="1859" mass="202254">MREKTPSAANSFSLADYSLVPICQDGIVALSRGLPPDGEDTILLAHAASDQAESTAARLLENEFELRPLLRASWAIVPRQLARVHGGMFAVYDDDAGQPLGVRSDVPKSFERVLSIAVKASVALKAAHESGLVHRSITPFTLFVDDDEHCRISNFGFAQRQTQDADRLQQQVVLRPDVLPYISPEHTGRTRHPIDTRSDLYSLGVVFYQLLTGQLPFKVSQGAAPSEWLHSHVARAPASPNTLDATIPEALSAIVLKLLDKSPALRYQSAAGLEADLKRCEAEWAGKGLIGFFQLGDADHPAELVLATGVFGRDAEMEQLLAALADARALQRPVLVTLTGQSGVGKSALLHAFLAQVADEDIPVALGKAEQFRSDMPYAPIAEAVRTHVHQILGLDDEQLASWRARLKHALGTFGKVACRIAPSIGLLVDEFPAPASDAADDAQVETAMHRLIGVFSRPGQPFVLVLDDYQWVDQATHRLVQGLLARSESFPVLVVCTAREEALEGLAGRQLEALRKAASTSTAISLPPLDLAVLTRILAETLRDTPQGVQPLAQVIQIKTAGNPFFVSQFLRMLADCRLMRVSADGKWQYDIDAIDAHEITENVAELVLQRLARLPDSTSEMLARMACLGRGTELWLLGELFSLSERALHAALSPARSLGIVSLSDDSYSFTHDRVQEAASALLGPDSRARTCLRAGKLLAGSLPADEADRPDDLLFRTAGWLAQGLECVTATSEIIDVARIFLSASARARRSAALANAQVYVEHGLALLDRLPASHTGRADLLFALQLEYAAALLHQGQLDAALAIVNAQIEDSATRLQAAGAHLLKIEIHSRRSENGLALKTALAGLKRFGIALPSHPGAAQCDERYAQIRPHLSPAGLDALHALGEVADAEAVAAMDLLTAAFVPASFTNEDVAFLVLCEMADQTVAHGMTAASASALAWLGVLVCHRYGANQDGFRYGETAREIVARRSYIAWEARVLLPLDQLSVWTQPLSYAVECARTAFGSGVAHGDITTACYAACHTVANLLVRGDNLAEVRREVCRGLDFVSKAGYRDVEAILELQRAFIDDLSAPEEAAQGYLDIEYRAPNGEQLATYEYWQWIYRATVHFISGRIADAALCLDHAAAFAWSAPAHIHTLDFHFLRALVVASRYGSDDVTAMATLRADAARIRAWANDNADTFADKSALVDAEIARLEGDTTRTMSRYEEAATLARERGFWHVAAMAHERASAHCQSLDLVMAATAHRQFAHEAYLTWGATAKVRQLETLYPALARQPARNWQPAAGTQSFDNESVIRAYHALTEEVRLDQVINKLLTVALEYAGAQHGHLVRMTPDGPVIEASAHTIDSGIAVELQHAPADPTVVPLSLLNTAVRIRQVIRVSEPFGANPFVSDPYFADRANCSAICIPLIRQNEAVGALYLENRLVRDGFTVAHTRVLELIAVQAAISLHTARLYDNLLAENERRRRVEADLRTSEATLAMGEKVSQSGSWRWDLQRDEFTCSTELLRLFELESAEGPIRFDNFLDRMHPEDRDGVKQLVDAAIPRMESLHVDHRLIRKDGSVRYVVAVGKPLQTDGERYDYVGTVTDITERRLAEDAVRGAQAELARVARATTVGQLTASIAHEINQPLMSIVSNAGASLRWLAKTPPNLENAREGIEEIAAAGQRAGAMIRSLQDLTRKNKPVLAPVDLNGTIGQILAIARMEIDRRDVALKLQTMAEAPPTFGDAIQLQQVILNLVLNAVEAMGDVTDRPRVLEISTTAKGPGFIELAVSDNGTGISPDMEDEVFQPFYTTKENGMGMGLSISRSIIEAHGGKLIARRRQPYGSTFSFTIPLQRAADDAPDALAGDLPPIAFR</sequence>
<evidence type="ECO:0000256" key="2">
    <source>
        <dbReference type="ARBA" id="ARBA00012438"/>
    </source>
</evidence>
<dbReference type="InterPro" id="IPR001610">
    <property type="entry name" value="PAC"/>
</dbReference>
<dbReference type="EMBL" id="SGXM01000012">
    <property type="protein sequence ID" value="RZT29264.1"/>
    <property type="molecule type" value="Genomic_DNA"/>
</dbReference>
<dbReference type="SUPFAM" id="SSF55781">
    <property type="entry name" value="GAF domain-like"/>
    <property type="match status" value="1"/>
</dbReference>
<dbReference type="InterPro" id="IPR029016">
    <property type="entry name" value="GAF-like_dom_sf"/>
</dbReference>
<dbReference type="SMART" id="SM00220">
    <property type="entry name" value="S_TKc"/>
    <property type="match status" value="1"/>
</dbReference>
<organism evidence="7 8">
    <name type="scientific">Cupriavidus agavae</name>
    <dbReference type="NCBI Taxonomy" id="1001822"/>
    <lineage>
        <taxon>Bacteria</taxon>
        <taxon>Pseudomonadati</taxon>
        <taxon>Pseudomonadota</taxon>
        <taxon>Betaproteobacteria</taxon>
        <taxon>Burkholderiales</taxon>
        <taxon>Burkholderiaceae</taxon>
        <taxon>Cupriavidus</taxon>
    </lineage>
</organism>
<keyword evidence="3" id="KW-0597">Phosphoprotein</keyword>
<dbReference type="Pfam" id="PF00512">
    <property type="entry name" value="HisKA"/>
    <property type="match status" value="1"/>
</dbReference>
<dbReference type="EC" id="2.7.13.3" evidence="2"/>
<dbReference type="InterPro" id="IPR003661">
    <property type="entry name" value="HisK_dim/P_dom"/>
</dbReference>
<dbReference type="Gene3D" id="3.30.565.10">
    <property type="entry name" value="Histidine kinase-like ATPase, C-terminal domain"/>
    <property type="match status" value="1"/>
</dbReference>
<dbReference type="SUPFAM" id="SSF47384">
    <property type="entry name" value="Homodimeric domain of signal transducing histidine kinase"/>
    <property type="match status" value="1"/>
</dbReference>
<dbReference type="InterPro" id="IPR036890">
    <property type="entry name" value="HATPase_C_sf"/>
</dbReference>
<feature type="domain" description="PAC" evidence="6">
    <location>
        <begin position="1553"/>
        <end position="1604"/>
    </location>
</feature>
<dbReference type="InterPro" id="IPR004358">
    <property type="entry name" value="Sig_transdc_His_kin-like_C"/>
</dbReference>
<dbReference type="SMART" id="SM00086">
    <property type="entry name" value="PAC"/>
    <property type="match status" value="1"/>
</dbReference>
<dbReference type="SUPFAM" id="SSF55874">
    <property type="entry name" value="ATPase domain of HSP90 chaperone/DNA topoisomerase II/histidine kinase"/>
    <property type="match status" value="1"/>
</dbReference>
<gene>
    <name evidence="7" type="ORF">EV147_4894</name>
</gene>
<dbReference type="InterPro" id="IPR005467">
    <property type="entry name" value="His_kinase_dom"/>
</dbReference>
<dbReference type="SUPFAM" id="SSF52540">
    <property type="entry name" value="P-loop containing nucleoside triphosphate hydrolases"/>
    <property type="match status" value="1"/>
</dbReference>
<dbReference type="Gene3D" id="2.10.70.100">
    <property type="match status" value="1"/>
</dbReference>
<dbReference type="SMART" id="SM00387">
    <property type="entry name" value="HATPase_c"/>
    <property type="match status" value="1"/>
</dbReference>
<feature type="domain" description="Histidine kinase" evidence="5">
    <location>
        <begin position="1624"/>
        <end position="1840"/>
    </location>
</feature>
<dbReference type="InterPro" id="IPR000700">
    <property type="entry name" value="PAS-assoc_C"/>
</dbReference>
<evidence type="ECO:0000259" key="5">
    <source>
        <dbReference type="PROSITE" id="PS50109"/>
    </source>
</evidence>
<name>A0A4Q7R8U6_9BURK</name>
<dbReference type="Gene3D" id="3.40.50.300">
    <property type="entry name" value="P-loop containing nucleotide triphosphate hydrolases"/>
    <property type="match status" value="1"/>
</dbReference>
<dbReference type="SMART" id="SM00065">
    <property type="entry name" value="GAF"/>
    <property type="match status" value="1"/>
</dbReference>
<dbReference type="InterPro" id="IPR053159">
    <property type="entry name" value="Hybrid_Histidine_Kinase"/>
</dbReference>
<feature type="domain" description="Protein kinase" evidence="4">
    <location>
        <begin position="1"/>
        <end position="285"/>
    </location>
</feature>
<dbReference type="Gene3D" id="3.30.450.20">
    <property type="entry name" value="PAS domain"/>
    <property type="match status" value="1"/>
</dbReference>
<accession>A0A4Q7R8U6</accession>
<evidence type="ECO:0000259" key="4">
    <source>
        <dbReference type="PROSITE" id="PS50011"/>
    </source>
</evidence>
<dbReference type="Gene3D" id="1.10.510.10">
    <property type="entry name" value="Transferase(Phosphotransferase) domain 1"/>
    <property type="match status" value="1"/>
</dbReference>
<comment type="caution">
    <text evidence="7">The sequence shown here is derived from an EMBL/GenBank/DDBJ whole genome shotgun (WGS) entry which is preliminary data.</text>
</comment>
<dbReference type="NCBIfam" id="TIGR00229">
    <property type="entry name" value="sensory_box"/>
    <property type="match status" value="1"/>
</dbReference>
<dbReference type="InterPro" id="IPR027417">
    <property type="entry name" value="P-loop_NTPase"/>
</dbReference>
<proteinExistence type="predicted"/>
<dbReference type="SUPFAM" id="SSF56112">
    <property type="entry name" value="Protein kinase-like (PK-like)"/>
    <property type="match status" value="1"/>
</dbReference>
<reference evidence="7 8" key="1">
    <citation type="journal article" date="2015" name="Stand. Genomic Sci.">
        <title>Genomic Encyclopedia of Bacterial and Archaeal Type Strains, Phase III: the genomes of soil and plant-associated and newly described type strains.</title>
        <authorList>
            <person name="Whitman W.B."/>
            <person name="Woyke T."/>
            <person name="Klenk H.P."/>
            <person name="Zhou Y."/>
            <person name="Lilburn T.G."/>
            <person name="Beck B.J."/>
            <person name="De Vos P."/>
            <person name="Vandamme P."/>
            <person name="Eisen J.A."/>
            <person name="Garrity G."/>
            <person name="Hugenholtz P."/>
            <person name="Kyrpides N.C."/>
        </authorList>
    </citation>
    <scope>NUCLEOTIDE SEQUENCE [LARGE SCALE GENOMIC DNA]</scope>
    <source>
        <strain evidence="7 8">ASC-9842</strain>
    </source>
</reference>
<dbReference type="PANTHER" id="PTHR43642:SF1">
    <property type="entry name" value="HYBRID SIGNAL TRANSDUCTION HISTIDINE KINASE G"/>
    <property type="match status" value="1"/>
</dbReference>
<evidence type="ECO:0000259" key="6">
    <source>
        <dbReference type="PROSITE" id="PS50113"/>
    </source>
</evidence>
<dbReference type="CDD" id="cd00130">
    <property type="entry name" value="PAS"/>
    <property type="match status" value="1"/>
</dbReference>
<dbReference type="PROSITE" id="PS50113">
    <property type="entry name" value="PAC"/>
    <property type="match status" value="1"/>
</dbReference>
<dbReference type="GO" id="GO:0000155">
    <property type="term" value="F:phosphorelay sensor kinase activity"/>
    <property type="evidence" value="ECO:0007669"/>
    <property type="project" value="InterPro"/>
</dbReference>
<dbReference type="GO" id="GO:0005524">
    <property type="term" value="F:ATP binding"/>
    <property type="evidence" value="ECO:0007669"/>
    <property type="project" value="InterPro"/>
</dbReference>
<dbReference type="InterPro" id="IPR035965">
    <property type="entry name" value="PAS-like_dom_sf"/>
</dbReference>
<dbReference type="InterPro" id="IPR000014">
    <property type="entry name" value="PAS"/>
</dbReference>
<dbReference type="InterPro" id="IPR003018">
    <property type="entry name" value="GAF"/>
</dbReference>
<protein>
    <recommendedName>
        <fullName evidence="2">histidine kinase</fullName>
        <ecNumber evidence="2">2.7.13.3</ecNumber>
    </recommendedName>
</protein>
<evidence type="ECO:0000313" key="8">
    <source>
        <dbReference type="Proteomes" id="UP000291078"/>
    </source>
</evidence>
<dbReference type="InterPro" id="IPR036097">
    <property type="entry name" value="HisK_dim/P_sf"/>
</dbReference>
<dbReference type="Pfam" id="PF13191">
    <property type="entry name" value="AAA_16"/>
    <property type="match status" value="1"/>
</dbReference>
<dbReference type="OrthoDB" id="9801841at2"/>
<dbReference type="PRINTS" id="PR00344">
    <property type="entry name" value="BCTRLSENSOR"/>
</dbReference>
<evidence type="ECO:0000256" key="3">
    <source>
        <dbReference type="ARBA" id="ARBA00022553"/>
    </source>
</evidence>
<dbReference type="Proteomes" id="UP000291078">
    <property type="component" value="Unassembled WGS sequence"/>
</dbReference>
<dbReference type="InterPro" id="IPR041664">
    <property type="entry name" value="AAA_16"/>
</dbReference>
<dbReference type="SUPFAM" id="SSF55785">
    <property type="entry name" value="PYP-like sensor domain (PAS domain)"/>
    <property type="match status" value="1"/>
</dbReference>
<comment type="catalytic activity">
    <reaction evidence="1">
        <text>ATP + protein L-histidine = ADP + protein N-phospho-L-histidine.</text>
        <dbReference type="EC" id="2.7.13.3"/>
    </reaction>
</comment>
<keyword evidence="8" id="KW-1185">Reference proteome</keyword>